<reference evidence="1" key="1">
    <citation type="submission" date="2021-05" db="EMBL/GenBank/DDBJ databases">
        <title>Genome of Sphingobium sp. strain.</title>
        <authorList>
            <person name="Fan R."/>
        </authorList>
    </citation>
    <scope>NUCLEOTIDE SEQUENCE</scope>
    <source>
        <strain evidence="1">H33</strain>
    </source>
</reference>
<dbReference type="AlphaFoldDB" id="A0A9X1IQP3"/>
<evidence type="ECO:0000313" key="2">
    <source>
        <dbReference type="Proteomes" id="UP001138757"/>
    </source>
</evidence>
<sequence length="69" mass="8019">MHLPILVDRRSYDDAAALLERFGEHAGVEAALRADRSRERGNHIHFCHWRQIERMLVVLCVDQVMGTIH</sequence>
<proteinExistence type="predicted"/>
<accession>A0A9X1IQP3</accession>
<dbReference type="EMBL" id="JAHGAW010000004">
    <property type="protein sequence ID" value="MBT2186883.1"/>
    <property type="molecule type" value="Genomic_DNA"/>
</dbReference>
<dbReference type="RefSeq" id="WP_214622615.1">
    <property type="nucleotide sequence ID" value="NZ_JAHGAW010000004.1"/>
</dbReference>
<dbReference type="Proteomes" id="UP001138757">
    <property type="component" value="Unassembled WGS sequence"/>
</dbReference>
<comment type="caution">
    <text evidence="1">The sequence shown here is derived from an EMBL/GenBank/DDBJ whole genome shotgun (WGS) entry which is preliminary data.</text>
</comment>
<protein>
    <submittedName>
        <fullName evidence="1">Uncharacterized protein</fullName>
    </submittedName>
</protein>
<evidence type="ECO:0000313" key="1">
    <source>
        <dbReference type="EMBL" id="MBT2186883.1"/>
    </source>
</evidence>
<gene>
    <name evidence="1" type="ORF">KK488_07970</name>
</gene>
<keyword evidence="2" id="KW-1185">Reference proteome</keyword>
<name>A0A9X1IQP3_9SPHN</name>
<organism evidence="1 2">
    <name type="scientific">Sphingobium nicotianae</name>
    <dbReference type="NCBI Taxonomy" id="2782607"/>
    <lineage>
        <taxon>Bacteria</taxon>
        <taxon>Pseudomonadati</taxon>
        <taxon>Pseudomonadota</taxon>
        <taxon>Alphaproteobacteria</taxon>
        <taxon>Sphingomonadales</taxon>
        <taxon>Sphingomonadaceae</taxon>
        <taxon>Sphingobium</taxon>
    </lineage>
</organism>